<keyword evidence="1" id="KW-1133">Transmembrane helix</keyword>
<evidence type="ECO:0000313" key="2">
    <source>
        <dbReference type="EMBL" id="AFZ15270.1"/>
    </source>
</evidence>
<dbReference type="KEGG" id="cep:Cri9333_4489"/>
<dbReference type="HOGENOM" id="CLU_140888_0_0_3"/>
<dbReference type="Proteomes" id="UP000010472">
    <property type="component" value="Chromosome"/>
</dbReference>
<dbReference type="EMBL" id="CP003620">
    <property type="protein sequence ID" value="AFZ15270.1"/>
    <property type="molecule type" value="Genomic_DNA"/>
</dbReference>
<dbReference type="RefSeq" id="WP_015205361.1">
    <property type="nucleotide sequence ID" value="NC_019753.1"/>
</dbReference>
<proteinExistence type="predicted"/>
<evidence type="ECO:0000313" key="3">
    <source>
        <dbReference type="Proteomes" id="UP000010472"/>
    </source>
</evidence>
<keyword evidence="3" id="KW-1185">Reference proteome</keyword>
<evidence type="ECO:0000256" key="1">
    <source>
        <dbReference type="SAM" id="Phobius"/>
    </source>
</evidence>
<name>K9W719_9CYAN</name>
<sequence length="158" mass="18349">MNVVCTTPNLLKLRERPIGIWLISVFTALLGMLIFISFDSPIDYFGFLCIIFSNLMMFGSPVQTCIFNKDLNYVTLKHKGWLGTKIIAYPIDEIEEIKIQESRFVGTQFYRICLILISGKKFYLTQVPSTDWKLQKKLVQYIRQFLSYSSNLSQPNIN</sequence>
<dbReference type="AlphaFoldDB" id="K9W719"/>
<feature type="transmembrane region" description="Helical" evidence="1">
    <location>
        <begin position="18"/>
        <end position="38"/>
    </location>
</feature>
<keyword evidence="1" id="KW-0472">Membrane</keyword>
<keyword evidence="1" id="KW-0812">Transmembrane</keyword>
<dbReference type="eggNOG" id="ENOG5032FX7">
    <property type="taxonomic scope" value="Bacteria"/>
</dbReference>
<feature type="transmembrane region" description="Helical" evidence="1">
    <location>
        <begin position="44"/>
        <end position="67"/>
    </location>
</feature>
<reference evidence="2 3" key="1">
    <citation type="submission" date="2012-06" db="EMBL/GenBank/DDBJ databases">
        <title>Finished chromosome of genome of Crinalium epipsammum PCC 9333.</title>
        <authorList>
            <consortium name="US DOE Joint Genome Institute"/>
            <person name="Gugger M."/>
            <person name="Coursin T."/>
            <person name="Rippka R."/>
            <person name="Tandeau De Marsac N."/>
            <person name="Huntemann M."/>
            <person name="Wei C.-L."/>
            <person name="Han J."/>
            <person name="Detter J.C."/>
            <person name="Han C."/>
            <person name="Tapia R."/>
            <person name="Davenport K."/>
            <person name="Daligault H."/>
            <person name="Erkkila T."/>
            <person name="Gu W."/>
            <person name="Munk A.C.C."/>
            <person name="Teshima H."/>
            <person name="Xu Y."/>
            <person name="Chain P."/>
            <person name="Chen A."/>
            <person name="Krypides N."/>
            <person name="Mavromatis K."/>
            <person name="Markowitz V."/>
            <person name="Szeto E."/>
            <person name="Ivanova N."/>
            <person name="Mikhailova N."/>
            <person name="Ovchinnikova G."/>
            <person name="Pagani I."/>
            <person name="Pati A."/>
            <person name="Goodwin L."/>
            <person name="Peters L."/>
            <person name="Pitluck S."/>
            <person name="Woyke T."/>
            <person name="Kerfeld C."/>
        </authorList>
    </citation>
    <scope>NUCLEOTIDE SEQUENCE [LARGE SCALE GENOMIC DNA]</scope>
    <source>
        <strain evidence="2 3">PCC 9333</strain>
    </source>
</reference>
<protein>
    <submittedName>
        <fullName evidence="2">Uncharacterized protein</fullName>
    </submittedName>
</protein>
<accession>K9W719</accession>
<organism evidence="2 3">
    <name type="scientific">Crinalium epipsammum PCC 9333</name>
    <dbReference type="NCBI Taxonomy" id="1173022"/>
    <lineage>
        <taxon>Bacteria</taxon>
        <taxon>Bacillati</taxon>
        <taxon>Cyanobacteriota</taxon>
        <taxon>Cyanophyceae</taxon>
        <taxon>Gomontiellales</taxon>
        <taxon>Gomontiellaceae</taxon>
        <taxon>Crinalium</taxon>
    </lineage>
</organism>
<gene>
    <name evidence="2" type="ORF">Cri9333_4489</name>
</gene>